<dbReference type="Pfam" id="PF04811">
    <property type="entry name" value="Sec23_trunk"/>
    <property type="match status" value="1"/>
</dbReference>
<comment type="caution">
    <text evidence="20">The sequence shown here is derived from an EMBL/GenBank/DDBJ whole genome shotgun (WGS) entry which is preliminary data.</text>
</comment>
<evidence type="ECO:0000256" key="7">
    <source>
        <dbReference type="ARBA" id="ARBA00022833"/>
    </source>
</evidence>
<keyword evidence="4 14" id="KW-0813">Transport</keyword>
<dbReference type="InterPro" id="IPR037364">
    <property type="entry name" value="Sec23"/>
</dbReference>
<evidence type="ECO:0000256" key="8">
    <source>
        <dbReference type="ARBA" id="ARBA00022892"/>
    </source>
</evidence>
<dbReference type="InterPro" id="IPR006895">
    <property type="entry name" value="Znf_Sec23_Sec24"/>
</dbReference>
<organism evidence="20 21">
    <name type="scientific">Penstemon smallii</name>
    <dbReference type="NCBI Taxonomy" id="265156"/>
    <lineage>
        <taxon>Eukaryota</taxon>
        <taxon>Viridiplantae</taxon>
        <taxon>Streptophyta</taxon>
        <taxon>Embryophyta</taxon>
        <taxon>Tracheophyta</taxon>
        <taxon>Spermatophyta</taxon>
        <taxon>Magnoliopsida</taxon>
        <taxon>eudicotyledons</taxon>
        <taxon>Gunneridae</taxon>
        <taxon>Pentapetalae</taxon>
        <taxon>asterids</taxon>
        <taxon>lamiids</taxon>
        <taxon>Lamiales</taxon>
        <taxon>Plantaginaceae</taxon>
        <taxon>Cheloneae</taxon>
        <taxon>Penstemon</taxon>
    </lineage>
</organism>
<dbReference type="FunFam" id="2.30.30.380:FF:000001">
    <property type="entry name" value="Protein transport protein SEC23"/>
    <property type="match status" value="1"/>
</dbReference>
<comment type="similarity">
    <text evidence="2 14">Belongs to the SEC23/SEC24 family. SEC23 subfamily.</text>
</comment>
<keyword evidence="10" id="KW-0333">Golgi apparatus</keyword>
<keyword evidence="14" id="KW-0963">Cytoplasm</keyword>
<dbReference type="Pfam" id="PF04810">
    <property type="entry name" value="zf-Sec23_Sec24"/>
    <property type="match status" value="1"/>
</dbReference>
<evidence type="ECO:0000259" key="19">
    <source>
        <dbReference type="Pfam" id="PF08033"/>
    </source>
</evidence>
<evidence type="ECO:0000256" key="12">
    <source>
        <dbReference type="ARBA" id="ARBA00023329"/>
    </source>
</evidence>
<dbReference type="GO" id="GO:0000139">
    <property type="term" value="C:Golgi membrane"/>
    <property type="evidence" value="ECO:0007669"/>
    <property type="project" value="UniProtKB-SubCell"/>
</dbReference>
<proteinExistence type="inferred from homology"/>
<dbReference type="GO" id="GO:0015031">
    <property type="term" value="P:protein transport"/>
    <property type="evidence" value="ECO:0007669"/>
    <property type="project" value="UniProtKB-KW"/>
</dbReference>
<dbReference type="AlphaFoldDB" id="A0ABD3RPZ8"/>
<evidence type="ECO:0000256" key="4">
    <source>
        <dbReference type="ARBA" id="ARBA00022448"/>
    </source>
</evidence>
<dbReference type="GO" id="GO:0005789">
    <property type="term" value="C:endoplasmic reticulum membrane"/>
    <property type="evidence" value="ECO:0007669"/>
    <property type="project" value="UniProtKB-SubCell"/>
</dbReference>
<reference evidence="20 21" key="1">
    <citation type="submission" date="2024-12" db="EMBL/GenBank/DDBJ databases">
        <title>The unique morphological basis and parallel evolutionary history of personate flowers in Penstemon.</title>
        <authorList>
            <person name="Depatie T.H."/>
            <person name="Wessinger C.A."/>
        </authorList>
    </citation>
    <scope>NUCLEOTIDE SEQUENCE [LARGE SCALE GENOMIC DNA]</scope>
    <source>
        <strain evidence="20">WTNN_2</strain>
        <tissue evidence="20">Leaf</tissue>
    </source>
</reference>
<feature type="domain" description="Zinc finger Sec23/Sec24-type" evidence="16">
    <location>
        <begin position="53"/>
        <end position="91"/>
    </location>
</feature>
<dbReference type="CDD" id="cd11287">
    <property type="entry name" value="Sec23_C"/>
    <property type="match status" value="1"/>
</dbReference>
<dbReference type="Gene3D" id="3.40.50.410">
    <property type="entry name" value="von Willebrand factor, type A domain"/>
    <property type="match status" value="1"/>
</dbReference>
<feature type="domain" description="Sec23/Sec24 beta-sandwich" evidence="19">
    <location>
        <begin position="424"/>
        <end position="524"/>
    </location>
</feature>
<dbReference type="PANTHER" id="PTHR11141:SF22">
    <property type="entry name" value="PROTEIN TRANSPORT PROTEIN SEC23 G"/>
    <property type="match status" value="1"/>
</dbReference>
<evidence type="ECO:0000259" key="17">
    <source>
        <dbReference type="Pfam" id="PF04811"/>
    </source>
</evidence>
<keyword evidence="5 14" id="KW-0479">Metal-binding</keyword>
<evidence type="ECO:0000256" key="2">
    <source>
        <dbReference type="ARBA" id="ARBA00009210"/>
    </source>
</evidence>
<feature type="domain" description="Gelsolin-like" evidence="15">
    <location>
        <begin position="650"/>
        <end position="736"/>
    </location>
</feature>
<accession>A0ABD3RPZ8</accession>
<dbReference type="SUPFAM" id="SSF81995">
    <property type="entry name" value="beta-sandwich domain of Sec23/24"/>
    <property type="match status" value="1"/>
</dbReference>
<evidence type="ECO:0000313" key="21">
    <source>
        <dbReference type="Proteomes" id="UP001634393"/>
    </source>
</evidence>
<keyword evidence="11 14" id="KW-0472">Membrane</keyword>
<dbReference type="GO" id="GO:0012507">
    <property type="term" value="C:ER to Golgi transport vesicle membrane"/>
    <property type="evidence" value="ECO:0007669"/>
    <property type="project" value="UniProtKB-SubCell"/>
</dbReference>
<keyword evidence="6 14" id="KW-0256">Endoplasmic reticulum</keyword>
<dbReference type="Pfam" id="PF00626">
    <property type="entry name" value="Gelsolin"/>
    <property type="match status" value="1"/>
</dbReference>
<dbReference type="InterPro" id="IPR036174">
    <property type="entry name" value="Znf_Sec23_Sec24_sf"/>
</dbReference>
<dbReference type="Pfam" id="PF04815">
    <property type="entry name" value="Sec23_helical"/>
    <property type="match status" value="1"/>
</dbReference>
<name>A0ABD3RPZ8_9LAMI</name>
<dbReference type="EMBL" id="JBJXBP010000008">
    <property type="protein sequence ID" value="KAL3814754.1"/>
    <property type="molecule type" value="Genomic_DNA"/>
</dbReference>
<comment type="function">
    <text evidence="13 14">Component of the coat protein complex II (COPII) which promotes the formation of transport vesicles from the endoplasmic reticulum (ER). The coat has two main functions, the physical deformation of the endoplasmic reticulum membrane into vesicles and the selection of cargo molecules.</text>
</comment>
<dbReference type="Gene3D" id="1.20.120.730">
    <property type="entry name" value="Sec23/Sec24 helical domain"/>
    <property type="match status" value="1"/>
</dbReference>
<dbReference type="GO" id="GO:0046872">
    <property type="term" value="F:metal ion binding"/>
    <property type="evidence" value="ECO:0007669"/>
    <property type="project" value="UniProtKB-KW"/>
</dbReference>
<evidence type="ECO:0000256" key="13">
    <source>
        <dbReference type="ARBA" id="ARBA00025471"/>
    </source>
</evidence>
<evidence type="ECO:0000256" key="11">
    <source>
        <dbReference type="ARBA" id="ARBA00023136"/>
    </source>
</evidence>
<dbReference type="Gene3D" id="3.40.20.10">
    <property type="entry name" value="Severin"/>
    <property type="match status" value="1"/>
</dbReference>
<dbReference type="InterPro" id="IPR029006">
    <property type="entry name" value="ADF-H/Gelsolin-like_dom_sf"/>
</dbReference>
<dbReference type="Gene3D" id="2.30.30.380">
    <property type="entry name" value="Zn-finger domain of Sec23/24"/>
    <property type="match status" value="1"/>
</dbReference>
<dbReference type="Proteomes" id="UP001634393">
    <property type="component" value="Unassembled WGS sequence"/>
</dbReference>
<dbReference type="InterPro" id="IPR036175">
    <property type="entry name" value="Sec23/24_helical_dom_sf"/>
</dbReference>
<keyword evidence="12 14" id="KW-0968">Cytoplasmic vesicle</keyword>
<dbReference type="PANTHER" id="PTHR11141">
    <property type="entry name" value="PROTEIN TRANSPORT PROTEIN SEC23"/>
    <property type="match status" value="1"/>
</dbReference>
<evidence type="ECO:0000259" key="16">
    <source>
        <dbReference type="Pfam" id="PF04810"/>
    </source>
</evidence>
<keyword evidence="21" id="KW-1185">Reference proteome</keyword>
<comment type="subcellular location">
    <subcellularLocation>
        <location evidence="14">Cytoplasmic vesicle</location>
        <location evidence="14">COPII-coated vesicle membrane</location>
        <topology evidence="14">Peripheral membrane protein</topology>
        <orientation evidence="14">Cytoplasmic side</orientation>
    </subcellularLocation>
    <subcellularLocation>
        <location evidence="14">Endoplasmic reticulum membrane</location>
        <topology evidence="14">Peripheral membrane protein</topology>
        <orientation evidence="14">Cytoplasmic side</orientation>
    </subcellularLocation>
    <subcellularLocation>
        <location evidence="1">Golgi apparatus membrane</location>
        <topology evidence="1">Peripheral membrane protein</topology>
        <orientation evidence="1">Cytoplasmic side</orientation>
    </subcellularLocation>
</comment>
<evidence type="ECO:0000259" key="15">
    <source>
        <dbReference type="Pfam" id="PF00626"/>
    </source>
</evidence>
<dbReference type="InterPro" id="IPR037550">
    <property type="entry name" value="Sec23_C"/>
</dbReference>
<dbReference type="FunFam" id="3.40.20.10:FF:000041">
    <property type="entry name" value="Protein transport protein SEC23"/>
    <property type="match status" value="1"/>
</dbReference>
<dbReference type="SUPFAM" id="SSF82919">
    <property type="entry name" value="Zn-finger domain of Sec23/24"/>
    <property type="match status" value="1"/>
</dbReference>
<gene>
    <name evidence="20" type="ORF">ACJIZ3_016022</name>
</gene>
<dbReference type="InterPro" id="IPR036180">
    <property type="entry name" value="Gelsolin-like_dom_sf"/>
</dbReference>
<evidence type="ECO:0000256" key="5">
    <source>
        <dbReference type="ARBA" id="ARBA00022723"/>
    </source>
</evidence>
<dbReference type="GO" id="GO:0016192">
    <property type="term" value="P:vesicle-mediated transport"/>
    <property type="evidence" value="ECO:0007669"/>
    <property type="project" value="UniProtKB-KW"/>
</dbReference>
<sequence>MDFTELEGIEGLRWSWHSWPVSKPDVSSLVVPLSIMCTPLMPFTELPILQYEPLSCAQCAAVLSPYSRVDYTSKIWVCPFCYQRNTFPKSYAHINENNIPAELFPTYSTVEYHLSSGLGSGRTANGPLGLRSNSSSFSSVSAYSSSGVGLDWAGVGPAFVFVVDSCSSEEELAALKRDLLQLISCLPENALVGLVVFDAMVRVYDLGYNECLRVVVFHGERDVSSEQAKQLLGLHHINQSPGKTSAVHKQGFLLPVSECEFNIVTAIEDIHSTPLVKPGHRPLRSTGVAISVAVGLLEGCSINTGSRVMVFTSGPATSGPGVIVNSDLGSSLRTHRDLNNGYASQYKKSCEFYKKISHRLSDSSIILDLFACSLDQVGAAEFKIPVESSGGFMMFGESFESEQFRKCLLQMFERDLDGNLKMFFDATIEIVTTKDVKICGALGPCVSIQKKNDSVSDKVIGEGGTHIWKLSTLTSRTCVAFFFELANEQKAKPSSAFFIQFITRYRYSNMGLRKRVITASRRWVGKNSPEITSGFDQEAAASVMARLANHKAERSFAQDVVKWLDKKLISFAAKFGDYVQEDPSTFRLSTNFSLFPQFMYYLRRSQFIDVFNSTPDETACFRLMLNREGVVNSLIMVQPTLFQYSFDGPPVPVVLDVCSISPDVILLFDSFFYVVIHYGSKIAQWKKLGYDRDPSHESFKKLLEAPELDAEQLVAERVPMPKLIKCDQHSSQARFLLAKLNPSVNHNSRYAEGSEIIFTDDVSLQVFIEHLQALAVQG</sequence>
<dbReference type="InterPro" id="IPR006896">
    <property type="entry name" value="Sec23/24_trunk_dom"/>
</dbReference>
<evidence type="ECO:0000259" key="18">
    <source>
        <dbReference type="Pfam" id="PF04815"/>
    </source>
</evidence>
<dbReference type="InterPro" id="IPR012990">
    <property type="entry name" value="Beta-sandwich_Sec23_24"/>
</dbReference>
<dbReference type="Gene3D" id="2.60.40.1670">
    <property type="entry name" value="beta-sandwich domain of Sec23/24"/>
    <property type="match status" value="2"/>
</dbReference>
<dbReference type="InterPro" id="IPR006900">
    <property type="entry name" value="Sec23/24_helical_dom"/>
</dbReference>
<evidence type="ECO:0000256" key="6">
    <source>
        <dbReference type="ARBA" id="ARBA00022824"/>
    </source>
</evidence>
<dbReference type="FunFam" id="2.60.40.1670:FF:000010">
    <property type="entry name" value="Protein transport protein SEC23"/>
    <property type="match status" value="1"/>
</dbReference>
<feature type="domain" description="Sec23/Sec24 trunk" evidence="17">
    <location>
        <begin position="157"/>
        <end position="415"/>
    </location>
</feature>
<keyword evidence="7 14" id="KW-0862">Zinc</keyword>
<evidence type="ECO:0000256" key="9">
    <source>
        <dbReference type="ARBA" id="ARBA00022927"/>
    </source>
</evidence>
<evidence type="ECO:0000256" key="10">
    <source>
        <dbReference type="ARBA" id="ARBA00023034"/>
    </source>
</evidence>
<protein>
    <recommendedName>
        <fullName evidence="3 14">Protein transport protein SEC23</fullName>
    </recommendedName>
</protein>
<evidence type="ECO:0000256" key="14">
    <source>
        <dbReference type="RuleBase" id="RU365030"/>
    </source>
</evidence>
<keyword evidence="9 14" id="KW-0653">Protein transport</keyword>
<dbReference type="InterPro" id="IPR036465">
    <property type="entry name" value="vWFA_dom_sf"/>
</dbReference>
<dbReference type="Pfam" id="PF08033">
    <property type="entry name" value="Sec23_BS"/>
    <property type="match status" value="1"/>
</dbReference>
<dbReference type="FunFam" id="3.40.50.410:FF:000043">
    <property type="entry name" value="Protein transport protein SEC23"/>
    <property type="match status" value="1"/>
</dbReference>
<dbReference type="SUPFAM" id="SSF53300">
    <property type="entry name" value="vWA-like"/>
    <property type="match status" value="1"/>
</dbReference>
<keyword evidence="8 14" id="KW-0931">ER-Golgi transport</keyword>
<evidence type="ECO:0000256" key="1">
    <source>
        <dbReference type="ARBA" id="ARBA00004255"/>
    </source>
</evidence>
<evidence type="ECO:0000256" key="3">
    <source>
        <dbReference type="ARBA" id="ARBA00021212"/>
    </source>
</evidence>
<feature type="domain" description="Sec23/Sec24 helical" evidence="18">
    <location>
        <begin position="536"/>
        <end position="634"/>
    </location>
</feature>
<evidence type="ECO:0000313" key="20">
    <source>
        <dbReference type="EMBL" id="KAL3814754.1"/>
    </source>
</evidence>
<dbReference type="SUPFAM" id="SSF82754">
    <property type="entry name" value="C-terminal, gelsolin-like domain of Sec23/24"/>
    <property type="match status" value="1"/>
</dbReference>
<dbReference type="SUPFAM" id="SSF81811">
    <property type="entry name" value="Helical domain of Sec23/24"/>
    <property type="match status" value="1"/>
</dbReference>
<dbReference type="InterPro" id="IPR007123">
    <property type="entry name" value="Gelsolin-like_dom"/>
</dbReference>